<feature type="non-terminal residue" evidence="1">
    <location>
        <position position="1"/>
    </location>
</feature>
<dbReference type="HOGENOM" id="CLU_131871_0_0_1"/>
<gene>
    <name evidence="1" type="ORF">GLOTRDRAFT_50892</name>
</gene>
<sequence length="112" mass="12639">NTEDVKFPPKPPSEQLIQKVIHEFSSSQNPALIEESGCAVCGTLCPKSKLAPLNNFKDKLTLLIDNGRSVTRKERTHKSHHLNAIPGPVIETKFDKYVPLVLRLYQKIKHLN</sequence>
<dbReference type="RefSeq" id="XP_007871318.1">
    <property type="nucleotide sequence ID" value="XM_007873127.1"/>
</dbReference>
<name>S7PS54_GLOTA</name>
<accession>S7PS54</accession>
<organism evidence="1 2">
    <name type="scientific">Gloeophyllum trabeum (strain ATCC 11539 / FP-39264 / Madison 617)</name>
    <name type="common">Brown rot fungus</name>
    <dbReference type="NCBI Taxonomy" id="670483"/>
    <lineage>
        <taxon>Eukaryota</taxon>
        <taxon>Fungi</taxon>
        <taxon>Dikarya</taxon>
        <taxon>Basidiomycota</taxon>
        <taxon>Agaricomycotina</taxon>
        <taxon>Agaricomycetes</taxon>
        <taxon>Gloeophyllales</taxon>
        <taxon>Gloeophyllaceae</taxon>
        <taxon>Gloeophyllum</taxon>
    </lineage>
</organism>
<dbReference type="KEGG" id="gtr:GLOTRDRAFT_50892"/>
<dbReference type="GeneID" id="19306767"/>
<reference evidence="1 2" key="1">
    <citation type="journal article" date="2012" name="Science">
        <title>The Paleozoic origin of enzymatic lignin decomposition reconstructed from 31 fungal genomes.</title>
        <authorList>
            <person name="Floudas D."/>
            <person name="Binder M."/>
            <person name="Riley R."/>
            <person name="Barry K."/>
            <person name="Blanchette R.A."/>
            <person name="Henrissat B."/>
            <person name="Martinez A.T."/>
            <person name="Otillar R."/>
            <person name="Spatafora J.W."/>
            <person name="Yadav J.S."/>
            <person name="Aerts A."/>
            <person name="Benoit I."/>
            <person name="Boyd A."/>
            <person name="Carlson A."/>
            <person name="Copeland A."/>
            <person name="Coutinho P.M."/>
            <person name="de Vries R.P."/>
            <person name="Ferreira P."/>
            <person name="Findley K."/>
            <person name="Foster B."/>
            <person name="Gaskell J."/>
            <person name="Glotzer D."/>
            <person name="Gorecki P."/>
            <person name="Heitman J."/>
            <person name="Hesse C."/>
            <person name="Hori C."/>
            <person name="Igarashi K."/>
            <person name="Jurgens J.A."/>
            <person name="Kallen N."/>
            <person name="Kersten P."/>
            <person name="Kohler A."/>
            <person name="Kuees U."/>
            <person name="Kumar T.K.A."/>
            <person name="Kuo A."/>
            <person name="LaButti K."/>
            <person name="Larrondo L.F."/>
            <person name="Lindquist E."/>
            <person name="Ling A."/>
            <person name="Lombard V."/>
            <person name="Lucas S."/>
            <person name="Lundell T."/>
            <person name="Martin R."/>
            <person name="McLaughlin D.J."/>
            <person name="Morgenstern I."/>
            <person name="Morin E."/>
            <person name="Murat C."/>
            <person name="Nagy L.G."/>
            <person name="Nolan M."/>
            <person name="Ohm R.A."/>
            <person name="Patyshakuliyeva A."/>
            <person name="Rokas A."/>
            <person name="Ruiz-Duenas F.J."/>
            <person name="Sabat G."/>
            <person name="Salamov A."/>
            <person name="Samejima M."/>
            <person name="Schmutz J."/>
            <person name="Slot J.C."/>
            <person name="St John F."/>
            <person name="Stenlid J."/>
            <person name="Sun H."/>
            <person name="Sun S."/>
            <person name="Syed K."/>
            <person name="Tsang A."/>
            <person name="Wiebenga A."/>
            <person name="Young D."/>
            <person name="Pisabarro A."/>
            <person name="Eastwood D.C."/>
            <person name="Martin F."/>
            <person name="Cullen D."/>
            <person name="Grigoriev I.V."/>
            <person name="Hibbett D.S."/>
        </authorList>
    </citation>
    <scope>NUCLEOTIDE SEQUENCE [LARGE SCALE GENOMIC DNA]</scope>
    <source>
        <strain evidence="1 2">ATCC 11539</strain>
    </source>
</reference>
<evidence type="ECO:0000313" key="2">
    <source>
        <dbReference type="Proteomes" id="UP000030669"/>
    </source>
</evidence>
<protein>
    <submittedName>
        <fullName evidence="1">Uncharacterized protein</fullName>
    </submittedName>
</protein>
<dbReference type="eggNOG" id="ENOG502T26U">
    <property type="taxonomic scope" value="Eukaryota"/>
</dbReference>
<proteinExistence type="predicted"/>
<dbReference type="Proteomes" id="UP000030669">
    <property type="component" value="Unassembled WGS sequence"/>
</dbReference>
<dbReference type="AlphaFoldDB" id="S7PS54"/>
<dbReference type="OrthoDB" id="3202965at2759"/>
<keyword evidence="2" id="KW-1185">Reference proteome</keyword>
<evidence type="ECO:0000313" key="1">
    <source>
        <dbReference type="EMBL" id="EPQ50223.1"/>
    </source>
</evidence>
<dbReference type="EMBL" id="KB469323">
    <property type="protein sequence ID" value="EPQ50223.1"/>
    <property type="molecule type" value="Genomic_DNA"/>
</dbReference>